<feature type="compositionally biased region" description="Gly residues" evidence="1">
    <location>
        <begin position="1"/>
        <end position="10"/>
    </location>
</feature>
<proteinExistence type="predicted"/>
<reference evidence="2" key="1">
    <citation type="journal article" date="2020" name="Stud. Mycol.">
        <title>101 Dothideomycetes genomes: a test case for predicting lifestyles and emergence of pathogens.</title>
        <authorList>
            <person name="Haridas S."/>
            <person name="Albert R."/>
            <person name="Binder M."/>
            <person name="Bloem J."/>
            <person name="Labutti K."/>
            <person name="Salamov A."/>
            <person name="Andreopoulos B."/>
            <person name="Baker S."/>
            <person name="Barry K."/>
            <person name="Bills G."/>
            <person name="Bluhm B."/>
            <person name="Cannon C."/>
            <person name="Castanera R."/>
            <person name="Culley D."/>
            <person name="Daum C."/>
            <person name="Ezra D."/>
            <person name="Gonzalez J."/>
            <person name="Henrissat B."/>
            <person name="Kuo A."/>
            <person name="Liang C."/>
            <person name="Lipzen A."/>
            <person name="Lutzoni F."/>
            <person name="Magnuson J."/>
            <person name="Mondo S."/>
            <person name="Nolan M."/>
            <person name="Ohm R."/>
            <person name="Pangilinan J."/>
            <person name="Park H.-J."/>
            <person name="Ramirez L."/>
            <person name="Alfaro M."/>
            <person name="Sun H."/>
            <person name="Tritt A."/>
            <person name="Yoshinaga Y."/>
            <person name="Zwiers L.-H."/>
            <person name="Turgeon B."/>
            <person name="Goodwin S."/>
            <person name="Spatafora J."/>
            <person name="Crous P."/>
            <person name="Grigoriev I."/>
        </authorList>
    </citation>
    <scope>NUCLEOTIDE SEQUENCE</scope>
    <source>
        <strain evidence="2">ATCC 16933</strain>
    </source>
</reference>
<dbReference type="Proteomes" id="UP000799766">
    <property type="component" value="Unassembled WGS sequence"/>
</dbReference>
<feature type="region of interest" description="Disordered" evidence="1">
    <location>
        <begin position="109"/>
        <end position="135"/>
    </location>
</feature>
<feature type="region of interest" description="Disordered" evidence="1">
    <location>
        <begin position="173"/>
        <end position="274"/>
    </location>
</feature>
<name>A0A6A6PBV1_9PEZI</name>
<sequence>MGGNCRGGRWMGDQGTEGRHSPWSGRPAAKSVVGQSALALLSPHGAAGKAGKGSLGRQPYRPPPSQDPGPSRSRPTYTCLGTYPAQVLDGPATSSSAAVRLSGRVCQLSGSPVAEGRRPSAFPVGARFPPGRPTSPAARQAQALSRGGAERVRVRAIPELLCALGPATCAGPREASEAPICNPKSSSPPPGCPRAKDGEGRTDCQPGRRIHPTAGGQAILEEQEASSSSNSSRDHQQEALQAADPPCDQSLPADRRRGPCGRAVASSDAEIGWQ</sequence>
<dbReference type="AlphaFoldDB" id="A0A6A6PBV1"/>
<evidence type="ECO:0000256" key="1">
    <source>
        <dbReference type="SAM" id="MobiDB-lite"/>
    </source>
</evidence>
<evidence type="ECO:0000313" key="2">
    <source>
        <dbReference type="EMBL" id="KAF2461426.1"/>
    </source>
</evidence>
<dbReference type="EMBL" id="MU001671">
    <property type="protein sequence ID" value="KAF2461426.1"/>
    <property type="molecule type" value="Genomic_DNA"/>
</dbReference>
<accession>A0A6A6PBV1</accession>
<keyword evidence="3" id="KW-1185">Reference proteome</keyword>
<organism evidence="2 3">
    <name type="scientific">Lineolata rhizophorae</name>
    <dbReference type="NCBI Taxonomy" id="578093"/>
    <lineage>
        <taxon>Eukaryota</taxon>
        <taxon>Fungi</taxon>
        <taxon>Dikarya</taxon>
        <taxon>Ascomycota</taxon>
        <taxon>Pezizomycotina</taxon>
        <taxon>Dothideomycetes</taxon>
        <taxon>Dothideomycetes incertae sedis</taxon>
        <taxon>Lineolatales</taxon>
        <taxon>Lineolataceae</taxon>
        <taxon>Lineolata</taxon>
    </lineage>
</organism>
<protein>
    <submittedName>
        <fullName evidence="2">Uncharacterized protein</fullName>
    </submittedName>
</protein>
<gene>
    <name evidence="2" type="ORF">BDY21DRAFT_418480</name>
</gene>
<evidence type="ECO:0000313" key="3">
    <source>
        <dbReference type="Proteomes" id="UP000799766"/>
    </source>
</evidence>
<feature type="region of interest" description="Disordered" evidence="1">
    <location>
        <begin position="1"/>
        <end position="82"/>
    </location>
</feature>